<organism evidence="1 2">
    <name type="scientific">Paenibacillus sepulcri</name>
    <dbReference type="NCBI Taxonomy" id="359917"/>
    <lineage>
        <taxon>Bacteria</taxon>
        <taxon>Bacillati</taxon>
        <taxon>Bacillota</taxon>
        <taxon>Bacilli</taxon>
        <taxon>Bacillales</taxon>
        <taxon>Paenibacillaceae</taxon>
        <taxon>Paenibacillus</taxon>
    </lineage>
</organism>
<reference evidence="1 2" key="1">
    <citation type="submission" date="2021-07" db="EMBL/GenBank/DDBJ databases">
        <title>Paenibacillus radiodurans sp. nov., isolated from the southeastern edge of Tengger Desert.</title>
        <authorList>
            <person name="Zhang G."/>
        </authorList>
    </citation>
    <scope>NUCLEOTIDE SEQUENCE [LARGE SCALE GENOMIC DNA]</scope>
    <source>
        <strain evidence="1 2">CCM 7311</strain>
    </source>
</reference>
<sequence>MNRSFDRKNGAKGIPVYTVHGSNAPLRREKQAVGSVPTTDGDKEGIVVFSRKAVYMKPSFL</sequence>
<accession>A0ABS7C0U8</accession>
<dbReference type="EMBL" id="JAHZIK010000214">
    <property type="protein sequence ID" value="MBW7454538.1"/>
    <property type="molecule type" value="Genomic_DNA"/>
</dbReference>
<proteinExistence type="predicted"/>
<dbReference type="Proteomes" id="UP001519887">
    <property type="component" value="Unassembled WGS sequence"/>
</dbReference>
<protein>
    <submittedName>
        <fullName evidence="1">Uncharacterized protein</fullName>
    </submittedName>
</protein>
<evidence type="ECO:0000313" key="2">
    <source>
        <dbReference type="Proteomes" id="UP001519887"/>
    </source>
</evidence>
<gene>
    <name evidence="1" type="ORF">K0U00_10905</name>
</gene>
<keyword evidence="2" id="KW-1185">Reference proteome</keyword>
<evidence type="ECO:0000313" key="1">
    <source>
        <dbReference type="EMBL" id="MBW7454538.1"/>
    </source>
</evidence>
<dbReference type="RefSeq" id="WP_210042990.1">
    <property type="nucleotide sequence ID" value="NZ_JBHLVU010000023.1"/>
</dbReference>
<name>A0ABS7C0U8_9BACL</name>
<comment type="caution">
    <text evidence="1">The sequence shown here is derived from an EMBL/GenBank/DDBJ whole genome shotgun (WGS) entry which is preliminary data.</text>
</comment>